<feature type="compositionally biased region" description="Basic and acidic residues" evidence="4">
    <location>
        <begin position="1"/>
        <end position="12"/>
    </location>
</feature>
<dbReference type="InterPro" id="IPR027417">
    <property type="entry name" value="P-loop_NTPase"/>
</dbReference>
<evidence type="ECO:0000256" key="4">
    <source>
        <dbReference type="SAM" id="MobiDB-lite"/>
    </source>
</evidence>
<keyword evidence="3" id="KW-0694">RNA-binding</keyword>
<dbReference type="PROSITE" id="PS51721">
    <property type="entry name" value="G_CP"/>
    <property type="match status" value="1"/>
</dbReference>
<comment type="caution">
    <text evidence="7">The sequence shown here is derived from an EMBL/GenBank/DDBJ whole genome shotgun (WGS) entry which is preliminary data.</text>
</comment>
<keyword evidence="1 3" id="KW-0547">Nucleotide-binding</keyword>
<proteinExistence type="inferred from homology"/>
<dbReference type="Proteomes" id="UP000617426">
    <property type="component" value="Unassembled WGS sequence"/>
</dbReference>
<dbReference type="SUPFAM" id="SSF52540">
    <property type="entry name" value="P-loop containing nucleoside triphosphate hydrolases"/>
    <property type="match status" value="1"/>
</dbReference>
<dbReference type="PANTHER" id="PTHR32120:SF11">
    <property type="entry name" value="SMALL RIBOSOMAL SUBUNIT BIOGENESIS GTPASE RSGA 1, MITOCHONDRIAL-RELATED"/>
    <property type="match status" value="1"/>
</dbReference>
<keyword evidence="3 7" id="KW-0378">Hydrolase</keyword>
<feature type="region of interest" description="Disordered" evidence="4">
    <location>
        <begin position="1"/>
        <end position="27"/>
    </location>
</feature>
<dbReference type="PANTHER" id="PTHR32120">
    <property type="entry name" value="SMALL RIBOSOMAL SUBUNIT BIOGENESIS GTPASE RSGA"/>
    <property type="match status" value="1"/>
</dbReference>
<protein>
    <recommendedName>
        <fullName evidence="3">Small ribosomal subunit biogenesis GTPase RsgA</fullName>
        <ecNumber evidence="3">3.6.1.-</ecNumber>
    </recommendedName>
</protein>
<keyword evidence="8" id="KW-1185">Reference proteome</keyword>
<feature type="domain" description="EngC GTPase" evidence="5">
    <location>
        <begin position="120"/>
        <end position="265"/>
    </location>
</feature>
<dbReference type="GO" id="GO:0005525">
    <property type="term" value="F:GTP binding"/>
    <property type="evidence" value="ECO:0007669"/>
    <property type="project" value="UniProtKB-UniRule"/>
</dbReference>
<comment type="subunit">
    <text evidence="3">Monomer. Associates with 30S ribosomal subunit, binds 16S rRNA.</text>
</comment>
<gene>
    <name evidence="3" type="primary">rsgA</name>
    <name evidence="7" type="ORF">HD592_000880</name>
</gene>
<evidence type="ECO:0000256" key="1">
    <source>
        <dbReference type="ARBA" id="ARBA00022741"/>
    </source>
</evidence>
<feature type="binding site" evidence="3">
    <location>
        <begin position="209"/>
        <end position="217"/>
    </location>
    <ligand>
        <name>GTP</name>
        <dbReference type="ChEBI" id="CHEBI:37565"/>
    </ligand>
</feature>
<sequence>MRRDIGTDDPRVKVRAGKSSRPRTKVRPDWSREPLARVIGVDRGRYTLRLEESEVRVFAVRAKELRRGSVIMGDLVRATGDLSGRHDTLARIVAVEERASVLRRSLEDAPDAKGEKAIVANAEIMCIVVALADPPPRTGMIDRCLVAAYEAGLEPLLCLTKADLASPDGLLDAYSPFGLRTIVTRSDAPGEGLEDLRGALKDRFSVLVGHSGVGKSTLINALVPDANRAVGHVNEVTGRGRHTSTSSQAFELPEGGWIVDTPGVRSFGLGHVEVSDVLGVFPEVDEATRFCLPLCSHAAEEPSCAIDAWIRGDAPCAAADPAESARRSALAASVRRLLEAVATAEASAKAAR</sequence>
<dbReference type="HAMAP" id="MF_01820">
    <property type="entry name" value="GTPase_RsgA"/>
    <property type="match status" value="1"/>
</dbReference>
<dbReference type="Pfam" id="PF03193">
    <property type="entry name" value="RsgA_GTPase"/>
    <property type="match status" value="1"/>
</dbReference>
<comment type="subcellular location">
    <subcellularLocation>
        <location evidence="3">Cytoplasm</location>
    </subcellularLocation>
</comment>
<dbReference type="AlphaFoldDB" id="A0A923E550"/>
<keyword evidence="3" id="KW-0690">Ribosome biogenesis</keyword>
<keyword evidence="2 3" id="KW-0342">GTP-binding</keyword>
<dbReference type="PROSITE" id="PS50936">
    <property type="entry name" value="ENGC_GTPASE"/>
    <property type="match status" value="1"/>
</dbReference>
<comment type="function">
    <text evidence="3">One of several proteins that assist in the late maturation steps of the functional core of the 30S ribosomal subunit. Helps release RbfA from mature subunits. May play a role in the assembly of ribosomal proteins into the subunit. Circularly permuted GTPase that catalyzes slow GTP hydrolysis, GTPase activity is stimulated by the 30S ribosomal subunit.</text>
</comment>
<dbReference type="NCBIfam" id="TIGR00157">
    <property type="entry name" value="ribosome small subunit-dependent GTPase A"/>
    <property type="match status" value="1"/>
</dbReference>
<dbReference type="EC" id="3.6.1.-" evidence="3"/>
<evidence type="ECO:0000313" key="8">
    <source>
        <dbReference type="Proteomes" id="UP000617426"/>
    </source>
</evidence>
<dbReference type="InterPro" id="IPR004881">
    <property type="entry name" value="Ribosome_biogen_GTPase_RsgA"/>
</dbReference>
<comment type="similarity">
    <text evidence="3">Belongs to the TRAFAC class YlqF/YawG GTPase family. RsgA subfamily.</text>
</comment>
<dbReference type="GO" id="GO:0003924">
    <property type="term" value="F:GTPase activity"/>
    <property type="evidence" value="ECO:0007669"/>
    <property type="project" value="UniProtKB-UniRule"/>
</dbReference>
<evidence type="ECO:0000256" key="3">
    <source>
        <dbReference type="HAMAP-Rule" id="MF_01820"/>
    </source>
</evidence>
<dbReference type="InterPro" id="IPR030378">
    <property type="entry name" value="G_CP_dom"/>
</dbReference>
<evidence type="ECO:0000259" key="5">
    <source>
        <dbReference type="PROSITE" id="PS50936"/>
    </source>
</evidence>
<dbReference type="CDD" id="cd01854">
    <property type="entry name" value="YjeQ_EngC"/>
    <property type="match status" value="1"/>
</dbReference>
<dbReference type="GO" id="GO:0042274">
    <property type="term" value="P:ribosomal small subunit biogenesis"/>
    <property type="evidence" value="ECO:0007669"/>
    <property type="project" value="UniProtKB-UniRule"/>
</dbReference>
<organism evidence="7 8">
    <name type="scientific">Schaalia hyovaginalis</name>
    <dbReference type="NCBI Taxonomy" id="29316"/>
    <lineage>
        <taxon>Bacteria</taxon>
        <taxon>Bacillati</taxon>
        <taxon>Actinomycetota</taxon>
        <taxon>Actinomycetes</taxon>
        <taxon>Actinomycetales</taxon>
        <taxon>Actinomycetaceae</taxon>
        <taxon>Schaalia</taxon>
    </lineage>
</organism>
<dbReference type="InterPro" id="IPR010914">
    <property type="entry name" value="RsgA_GTPase_dom"/>
</dbReference>
<keyword evidence="3" id="KW-0963">Cytoplasm</keyword>
<dbReference type="Gene3D" id="3.40.50.300">
    <property type="entry name" value="P-loop containing nucleotide triphosphate hydrolases"/>
    <property type="match status" value="1"/>
</dbReference>
<dbReference type="EMBL" id="JACHMK010000001">
    <property type="protein sequence ID" value="MBB6334315.1"/>
    <property type="molecule type" value="Genomic_DNA"/>
</dbReference>
<evidence type="ECO:0000256" key="2">
    <source>
        <dbReference type="ARBA" id="ARBA00023134"/>
    </source>
</evidence>
<keyword evidence="3" id="KW-0699">rRNA-binding</keyword>
<feature type="domain" description="CP-type G" evidence="6">
    <location>
        <begin position="111"/>
        <end position="267"/>
    </location>
</feature>
<comment type="caution">
    <text evidence="3">Lacks conserved residue(s) required for the propagation of feature annotation.</text>
</comment>
<feature type="binding site" evidence="3">
    <location>
        <begin position="160"/>
        <end position="163"/>
    </location>
    <ligand>
        <name>GTP</name>
        <dbReference type="ChEBI" id="CHEBI:37565"/>
    </ligand>
</feature>
<feature type="compositionally biased region" description="Basic residues" evidence="4">
    <location>
        <begin position="13"/>
        <end position="25"/>
    </location>
</feature>
<dbReference type="RefSeq" id="WP_184452208.1">
    <property type="nucleotide sequence ID" value="NZ_JACHMK010000001.1"/>
</dbReference>
<reference evidence="7" key="1">
    <citation type="submission" date="2020-08" db="EMBL/GenBank/DDBJ databases">
        <title>Sequencing the genomes of 1000 actinobacteria strains.</title>
        <authorList>
            <person name="Klenk H.-P."/>
        </authorList>
    </citation>
    <scope>NUCLEOTIDE SEQUENCE</scope>
    <source>
        <strain evidence="7">DSM 10695</strain>
    </source>
</reference>
<evidence type="ECO:0000259" key="6">
    <source>
        <dbReference type="PROSITE" id="PS51721"/>
    </source>
</evidence>
<name>A0A923E550_9ACTO</name>
<dbReference type="GO" id="GO:0005737">
    <property type="term" value="C:cytoplasm"/>
    <property type="evidence" value="ECO:0007669"/>
    <property type="project" value="UniProtKB-SubCell"/>
</dbReference>
<dbReference type="GO" id="GO:0019843">
    <property type="term" value="F:rRNA binding"/>
    <property type="evidence" value="ECO:0007669"/>
    <property type="project" value="UniProtKB-KW"/>
</dbReference>
<evidence type="ECO:0000313" key="7">
    <source>
        <dbReference type="EMBL" id="MBB6334315.1"/>
    </source>
</evidence>
<accession>A0A923E550</accession>